<evidence type="ECO:0000313" key="2">
    <source>
        <dbReference type="Proteomes" id="UP000299102"/>
    </source>
</evidence>
<comment type="caution">
    <text evidence="1">The sequence shown here is derived from an EMBL/GenBank/DDBJ whole genome shotgun (WGS) entry which is preliminary data.</text>
</comment>
<gene>
    <name evidence="1" type="ORF">EVAR_96154_1</name>
</gene>
<organism evidence="1 2">
    <name type="scientific">Eumeta variegata</name>
    <name type="common">Bagworm moth</name>
    <name type="synonym">Eumeta japonica</name>
    <dbReference type="NCBI Taxonomy" id="151549"/>
    <lineage>
        <taxon>Eukaryota</taxon>
        <taxon>Metazoa</taxon>
        <taxon>Ecdysozoa</taxon>
        <taxon>Arthropoda</taxon>
        <taxon>Hexapoda</taxon>
        <taxon>Insecta</taxon>
        <taxon>Pterygota</taxon>
        <taxon>Neoptera</taxon>
        <taxon>Endopterygota</taxon>
        <taxon>Lepidoptera</taxon>
        <taxon>Glossata</taxon>
        <taxon>Ditrysia</taxon>
        <taxon>Tineoidea</taxon>
        <taxon>Psychidae</taxon>
        <taxon>Oiketicinae</taxon>
        <taxon>Eumeta</taxon>
    </lineage>
</organism>
<proteinExistence type="predicted"/>
<reference evidence="1 2" key="1">
    <citation type="journal article" date="2019" name="Commun. Biol.">
        <title>The bagworm genome reveals a unique fibroin gene that provides high tensile strength.</title>
        <authorList>
            <person name="Kono N."/>
            <person name="Nakamura H."/>
            <person name="Ohtoshi R."/>
            <person name="Tomita M."/>
            <person name="Numata K."/>
            <person name="Arakawa K."/>
        </authorList>
    </citation>
    <scope>NUCLEOTIDE SEQUENCE [LARGE SCALE GENOMIC DNA]</scope>
</reference>
<dbReference type="AlphaFoldDB" id="A0A4C1VJI4"/>
<sequence length="193" mass="21343">MTFPRIRLSASRLVNFIHNFASGRVTSSRHAFYRHSLPRGPRFVAPPLDAPPVPGALVTAARCHRSRGLWCLPWPRHLSSVLRLPPPAAVKCEIHGSPLGHAKRLYRRFLARPSSSPLLFNSSTLMLLPAAARIPSTSVSATNANEPEARDAFATRPTHEHYPACDYRVCTPGCSVVLINYVPLRLMSSCLFN</sequence>
<accession>A0A4C1VJI4</accession>
<dbReference type="EMBL" id="BGZK01000351">
    <property type="protein sequence ID" value="GBP38552.1"/>
    <property type="molecule type" value="Genomic_DNA"/>
</dbReference>
<name>A0A4C1VJI4_EUMVA</name>
<evidence type="ECO:0000313" key="1">
    <source>
        <dbReference type="EMBL" id="GBP38552.1"/>
    </source>
</evidence>
<keyword evidence="2" id="KW-1185">Reference proteome</keyword>
<dbReference type="Proteomes" id="UP000299102">
    <property type="component" value="Unassembled WGS sequence"/>
</dbReference>
<protein>
    <submittedName>
        <fullName evidence="1">Uncharacterized protein</fullName>
    </submittedName>
</protein>